<evidence type="ECO:0000313" key="13">
    <source>
        <dbReference type="Proteomes" id="UP000231414"/>
    </source>
</evidence>
<evidence type="ECO:0000256" key="1">
    <source>
        <dbReference type="ARBA" id="ARBA00001933"/>
    </source>
</evidence>
<protein>
    <recommendedName>
        <fullName evidence="3">cysteine desulfurase</fullName>
        <ecNumber evidence="3">2.8.1.7</ecNumber>
    </recommendedName>
</protein>
<evidence type="ECO:0000256" key="8">
    <source>
        <dbReference type="ARBA" id="ARBA00023014"/>
    </source>
</evidence>
<dbReference type="Gene3D" id="3.40.640.10">
    <property type="entry name" value="Type I PLP-dependent aspartate aminotransferase-like (Major domain)"/>
    <property type="match status" value="1"/>
</dbReference>
<comment type="cofactor">
    <cofactor evidence="1 10">
        <name>pyridoxal 5'-phosphate</name>
        <dbReference type="ChEBI" id="CHEBI:597326"/>
    </cofactor>
</comment>
<comment type="caution">
    <text evidence="12">The sequence shown here is derived from an EMBL/GenBank/DDBJ whole genome shotgun (WGS) entry which is preliminary data.</text>
</comment>
<evidence type="ECO:0000256" key="3">
    <source>
        <dbReference type="ARBA" id="ARBA00012239"/>
    </source>
</evidence>
<comment type="similarity">
    <text evidence="2">Belongs to the class-V pyridoxal-phosphate-dependent aminotransferase family. NifS/IscS subfamily.</text>
</comment>
<dbReference type="Gene3D" id="3.90.1150.10">
    <property type="entry name" value="Aspartate Aminotransferase, domain 1"/>
    <property type="match status" value="1"/>
</dbReference>
<name>A0A2H0X7N6_UNCKA</name>
<gene>
    <name evidence="12" type="ORF">COT52_01615</name>
</gene>
<evidence type="ECO:0000256" key="10">
    <source>
        <dbReference type="RuleBase" id="RU004504"/>
    </source>
</evidence>
<reference evidence="13" key="1">
    <citation type="submission" date="2017-09" db="EMBL/GenBank/DDBJ databases">
        <title>Depth-based differentiation of microbial function through sediment-hosted aquifers and enrichment of novel symbionts in the deep terrestrial subsurface.</title>
        <authorList>
            <person name="Probst A.J."/>
            <person name="Ladd B."/>
            <person name="Jarett J.K."/>
            <person name="Geller-Mcgrath D.E."/>
            <person name="Sieber C.M.K."/>
            <person name="Emerson J.B."/>
            <person name="Anantharaman K."/>
            <person name="Thomas B.C."/>
            <person name="Malmstrom R."/>
            <person name="Stieglmeier M."/>
            <person name="Klingl A."/>
            <person name="Woyke T."/>
            <person name="Ryan C.M."/>
            <person name="Banfield J.F."/>
        </authorList>
    </citation>
    <scope>NUCLEOTIDE SEQUENCE [LARGE SCALE GENOMIC DNA]</scope>
</reference>
<dbReference type="PROSITE" id="PS00595">
    <property type="entry name" value="AA_TRANSFER_CLASS_5"/>
    <property type="match status" value="1"/>
</dbReference>
<feature type="domain" description="Aminotransferase class V" evidence="11">
    <location>
        <begin position="4"/>
        <end position="389"/>
    </location>
</feature>
<accession>A0A2H0X7N6</accession>
<evidence type="ECO:0000256" key="4">
    <source>
        <dbReference type="ARBA" id="ARBA00022679"/>
    </source>
</evidence>
<keyword evidence="7" id="KW-0408">Iron</keyword>
<dbReference type="Gene3D" id="1.10.260.50">
    <property type="match status" value="1"/>
</dbReference>
<dbReference type="GO" id="GO:0046872">
    <property type="term" value="F:metal ion binding"/>
    <property type="evidence" value="ECO:0007669"/>
    <property type="project" value="UniProtKB-KW"/>
</dbReference>
<comment type="catalytic activity">
    <reaction evidence="9">
        <text>(sulfur carrier)-H + L-cysteine = (sulfur carrier)-SH + L-alanine</text>
        <dbReference type="Rhea" id="RHEA:43892"/>
        <dbReference type="Rhea" id="RHEA-COMP:14737"/>
        <dbReference type="Rhea" id="RHEA-COMP:14739"/>
        <dbReference type="ChEBI" id="CHEBI:29917"/>
        <dbReference type="ChEBI" id="CHEBI:35235"/>
        <dbReference type="ChEBI" id="CHEBI:57972"/>
        <dbReference type="ChEBI" id="CHEBI:64428"/>
        <dbReference type="EC" id="2.8.1.7"/>
    </reaction>
</comment>
<keyword evidence="6" id="KW-0663">Pyridoxal phosphate</keyword>
<dbReference type="InterPro" id="IPR015421">
    <property type="entry name" value="PyrdxlP-dep_Trfase_major"/>
</dbReference>
<dbReference type="GO" id="GO:0031071">
    <property type="term" value="F:cysteine desulfurase activity"/>
    <property type="evidence" value="ECO:0007669"/>
    <property type="project" value="UniProtKB-EC"/>
</dbReference>
<evidence type="ECO:0000256" key="9">
    <source>
        <dbReference type="ARBA" id="ARBA00050776"/>
    </source>
</evidence>
<dbReference type="PANTHER" id="PTHR11601:SF34">
    <property type="entry name" value="CYSTEINE DESULFURASE"/>
    <property type="match status" value="1"/>
</dbReference>
<dbReference type="InterPro" id="IPR015424">
    <property type="entry name" value="PyrdxlP-dep_Trfase"/>
</dbReference>
<dbReference type="EC" id="2.8.1.7" evidence="3"/>
<dbReference type="PIRSF" id="PIRSF005572">
    <property type="entry name" value="NifS"/>
    <property type="match status" value="1"/>
</dbReference>
<sequence>MNMVYFDNAATTAVSELALKEMSPYFSQKYGNASSLHQYGQEASQALSKARQTVTQILGAKPSEIFFTGGASESNNWMIKGVVEAASSLLPAGAKPHLIVSPIEHHCVLDTAEYLEQSGQAQVSWLSVDSAGLVGPRDIISLIQDNTVLVSVMYVNNEIGTIEPIAEIGAALREYNSQNRSVSPLTSHLPLPIAFHTDAVQAVQYLDCRVDRLGVDALSLSAHKFHGPKGVGIAFIRQGTKIARFIHGGAQEANQRAGTENVSGIVGLEAALLEAANNRQKNFEHVSQLQKSLIDQVLRIDNVQLTGPLPGRHRVPHIASFVVSGVDGEALLLRLDSEGFAVSSGSACTSASLDPSHVLLAIGVGEAESHGSIRVSLSSYNTQEEVDQFVVAFKKVIKEVRALAPRLS</sequence>
<dbReference type="InterPro" id="IPR015422">
    <property type="entry name" value="PyrdxlP-dep_Trfase_small"/>
</dbReference>
<proteinExistence type="inferred from homology"/>
<evidence type="ECO:0000256" key="2">
    <source>
        <dbReference type="ARBA" id="ARBA00006490"/>
    </source>
</evidence>
<organism evidence="12 13">
    <name type="scientific">candidate division WWE3 bacterium CG08_land_8_20_14_0_20_43_13</name>
    <dbReference type="NCBI Taxonomy" id="1975087"/>
    <lineage>
        <taxon>Bacteria</taxon>
        <taxon>Katanobacteria</taxon>
    </lineage>
</organism>
<evidence type="ECO:0000256" key="7">
    <source>
        <dbReference type="ARBA" id="ARBA00023004"/>
    </source>
</evidence>
<keyword evidence="4" id="KW-0808">Transferase</keyword>
<dbReference type="InterPro" id="IPR016454">
    <property type="entry name" value="Cysteine_dSase"/>
</dbReference>
<dbReference type="EMBL" id="PEYW01000024">
    <property type="protein sequence ID" value="PIS20861.1"/>
    <property type="molecule type" value="Genomic_DNA"/>
</dbReference>
<evidence type="ECO:0000259" key="11">
    <source>
        <dbReference type="Pfam" id="PF00266"/>
    </source>
</evidence>
<keyword evidence="8" id="KW-0411">Iron-sulfur</keyword>
<evidence type="ECO:0000313" key="12">
    <source>
        <dbReference type="EMBL" id="PIS20861.1"/>
    </source>
</evidence>
<dbReference type="Pfam" id="PF00266">
    <property type="entry name" value="Aminotran_5"/>
    <property type="match status" value="1"/>
</dbReference>
<evidence type="ECO:0000256" key="6">
    <source>
        <dbReference type="ARBA" id="ARBA00022898"/>
    </source>
</evidence>
<dbReference type="PANTHER" id="PTHR11601">
    <property type="entry name" value="CYSTEINE DESULFURYLASE FAMILY MEMBER"/>
    <property type="match status" value="1"/>
</dbReference>
<evidence type="ECO:0000256" key="5">
    <source>
        <dbReference type="ARBA" id="ARBA00022723"/>
    </source>
</evidence>
<dbReference type="AlphaFoldDB" id="A0A2H0X7N6"/>
<dbReference type="SUPFAM" id="SSF53383">
    <property type="entry name" value="PLP-dependent transferases"/>
    <property type="match status" value="1"/>
</dbReference>
<dbReference type="InterPro" id="IPR000192">
    <property type="entry name" value="Aminotrans_V_dom"/>
</dbReference>
<dbReference type="Proteomes" id="UP000231414">
    <property type="component" value="Unassembled WGS sequence"/>
</dbReference>
<dbReference type="GO" id="GO:0051536">
    <property type="term" value="F:iron-sulfur cluster binding"/>
    <property type="evidence" value="ECO:0007669"/>
    <property type="project" value="UniProtKB-KW"/>
</dbReference>
<keyword evidence="5" id="KW-0479">Metal-binding</keyword>
<dbReference type="InterPro" id="IPR020578">
    <property type="entry name" value="Aminotrans_V_PyrdxlP_BS"/>
</dbReference>